<reference evidence="4" key="1">
    <citation type="submission" date="2016-10" db="EMBL/GenBank/DDBJ databases">
        <authorList>
            <person name="Varghese N."/>
            <person name="Submissions S."/>
        </authorList>
    </citation>
    <scope>NUCLEOTIDE SEQUENCE [LARGE SCALE GENOMIC DNA]</scope>
    <source>
        <strain evidence="4">CGMCC 1.10683</strain>
    </source>
</reference>
<gene>
    <name evidence="3" type="ORF">SAMN05192570_0813</name>
</gene>
<evidence type="ECO:0000313" key="3">
    <source>
        <dbReference type="EMBL" id="SFS34876.1"/>
    </source>
</evidence>
<feature type="chain" id="PRO_5011596079" description="DUF4440 domain-containing protein" evidence="2">
    <location>
        <begin position="21"/>
        <end position="147"/>
    </location>
</feature>
<sequence length="147" mass="15140">MSLAALTAVALLAAPPELQAAPFPTPPQALPAPATAGQCRPDPASAETPEALARRFHDIAFQQDIEAMAALLAPGAVLLNAHDDFRMSDTDFLSLLGVGRAGRTEIVQTLTSGAAAVLRERTATGGEILLVVQTDGGCVTGVTSFYD</sequence>
<dbReference type="SUPFAM" id="SSF54427">
    <property type="entry name" value="NTF2-like"/>
    <property type="match status" value="1"/>
</dbReference>
<proteinExistence type="predicted"/>
<protein>
    <recommendedName>
        <fullName evidence="5">DUF4440 domain-containing protein</fullName>
    </recommendedName>
</protein>
<evidence type="ECO:0000313" key="4">
    <source>
        <dbReference type="Proteomes" id="UP000198788"/>
    </source>
</evidence>
<feature type="signal peptide" evidence="2">
    <location>
        <begin position="1"/>
        <end position="20"/>
    </location>
</feature>
<dbReference type="AlphaFoldDB" id="A0A1I6P3S9"/>
<dbReference type="RefSeq" id="WP_092306984.1">
    <property type="nucleotide sequence ID" value="NZ_FOZV01000001.1"/>
</dbReference>
<dbReference type="InterPro" id="IPR032710">
    <property type="entry name" value="NTF2-like_dom_sf"/>
</dbReference>
<keyword evidence="2" id="KW-0732">Signal</keyword>
<dbReference type="EMBL" id="FOZV01000001">
    <property type="protein sequence ID" value="SFS34876.1"/>
    <property type="molecule type" value="Genomic_DNA"/>
</dbReference>
<evidence type="ECO:0008006" key="5">
    <source>
        <dbReference type="Google" id="ProtNLM"/>
    </source>
</evidence>
<name>A0A1I6P3S9_9CAUL</name>
<feature type="region of interest" description="Disordered" evidence="1">
    <location>
        <begin position="22"/>
        <end position="48"/>
    </location>
</feature>
<dbReference type="Proteomes" id="UP000198788">
    <property type="component" value="Unassembled WGS sequence"/>
</dbReference>
<evidence type="ECO:0000256" key="2">
    <source>
        <dbReference type="SAM" id="SignalP"/>
    </source>
</evidence>
<evidence type="ECO:0000256" key="1">
    <source>
        <dbReference type="SAM" id="MobiDB-lite"/>
    </source>
</evidence>
<accession>A0A1I6P3S9</accession>
<keyword evidence="4" id="KW-1185">Reference proteome</keyword>
<organism evidence="3 4">
    <name type="scientific">Brevundimonas viscosa</name>
    <dbReference type="NCBI Taxonomy" id="871741"/>
    <lineage>
        <taxon>Bacteria</taxon>
        <taxon>Pseudomonadati</taxon>
        <taxon>Pseudomonadota</taxon>
        <taxon>Alphaproteobacteria</taxon>
        <taxon>Caulobacterales</taxon>
        <taxon>Caulobacteraceae</taxon>
        <taxon>Brevundimonas</taxon>
    </lineage>
</organism>